<reference evidence="11" key="1">
    <citation type="submission" date="2021-08" db="EMBL/GenBank/DDBJ databases">
        <title>Genome of a novel bacterium of the phylum Verrucomicrobia, Oleiharenicola sp. KSB-15.</title>
        <authorList>
            <person name="Chung J.-H."/>
            <person name="Ahn J.-H."/>
            <person name="Yoon Y."/>
            <person name="Kim D.-Y."/>
            <person name="An S.-H."/>
            <person name="Park I."/>
            <person name="Yeon J."/>
        </authorList>
    </citation>
    <scope>NUCLEOTIDE SEQUENCE</scope>
    <source>
        <strain evidence="11">KSB-15</strain>
    </source>
</reference>
<dbReference type="Proteomes" id="UP000825051">
    <property type="component" value="Chromosome"/>
</dbReference>
<evidence type="ECO:0000256" key="2">
    <source>
        <dbReference type="ARBA" id="ARBA00001959"/>
    </source>
</evidence>
<evidence type="ECO:0000256" key="8">
    <source>
        <dbReference type="ARBA" id="ARBA00032230"/>
    </source>
</evidence>
<dbReference type="InterPro" id="IPR006101">
    <property type="entry name" value="Glyco_hydro_2"/>
</dbReference>
<dbReference type="Pfam" id="PF00703">
    <property type="entry name" value="Glyco_hydro_2"/>
    <property type="match status" value="1"/>
</dbReference>
<dbReference type="GO" id="GO:0009341">
    <property type="term" value="C:beta-galactosidase complex"/>
    <property type="evidence" value="ECO:0007669"/>
    <property type="project" value="InterPro"/>
</dbReference>
<comment type="catalytic activity">
    <reaction evidence="1 9">
        <text>Hydrolysis of terminal non-reducing beta-D-galactose residues in beta-D-galactosides.</text>
        <dbReference type="EC" id="3.2.1.23"/>
    </reaction>
</comment>
<dbReference type="InterPro" id="IPR008979">
    <property type="entry name" value="Galactose-bd-like_sf"/>
</dbReference>
<dbReference type="PRINTS" id="PR00132">
    <property type="entry name" value="GLHYDRLASE2"/>
</dbReference>
<dbReference type="SMART" id="SM01038">
    <property type="entry name" value="Bgal_small_N"/>
    <property type="match status" value="1"/>
</dbReference>
<dbReference type="EC" id="3.2.1.23" evidence="4 9"/>
<dbReference type="SUPFAM" id="SSF51445">
    <property type="entry name" value="(Trans)glycosidases"/>
    <property type="match status" value="1"/>
</dbReference>
<dbReference type="GO" id="GO:0004565">
    <property type="term" value="F:beta-galactosidase activity"/>
    <property type="evidence" value="ECO:0007669"/>
    <property type="project" value="UniProtKB-EC"/>
</dbReference>
<evidence type="ECO:0000256" key="3">
    <source>
        <dbReference type="ARBA" id="ARBA00007401"/>
    </source>
</evidence>
<comment type="cofactor">
    <cofactor evidence="2">
        <name>Na(+)</name>
        <dbReference type="ChEBI" id="CHEBI:29101"/>
    </cofactor>
</comment>
<keyword evidence="7 9" id="KW-0326">Glycosidase</keyword>
<dbReference type="InterPro" id="IPR032312">
    <property type="entry name" value="LacZ_4"/>
</dbReference>
<dbReference type="InterPro" id="IPR006103">
    <property type="entry name" value="Glyco_hydro_2_cat"/>
</dbReference>
<dbReference type="Gene3D" id="2.70.98.10">
    <property type="match status" value="1"/>
</dbReference>
<dbReference type="RefSeq" id="WP_220160863.1">
    <property type="nucleotide sequence ID" value="NZ_CP080507.1"/>
</dbReference>
<evidence type="ECO:0000256" key="5">
    <source>
        <dbReference type="ARBA" id="ARBA00013303"/>
    </source>
</evidence>
<dbReference type="PANTHER" id="PTHR46323:SF2">
    <property type="entry name" value="BETA-GALACTOSIDASE"/>
    <property type="match status" value="1"/>
</dbReference>
<evidence type="ECO:0000256" key="1">
    <source>
        <dbReference type="ARBA" id="ARBA00001412"/>
    </source>
</evidence>
<dbReference type="InterPro" id="IPR023230">
    <property type="entry name" value="Glyco_hydro_2_CS"/>
</dbReference>
<dbReference type="GO" id="GO:0005990">
    <property type="term" value="P:lactose catabolic process"/>
    <property type="evidence" value="ECO:0007669"/>
    <property type="project" value="TreeGrafter"/>
</dbReference>
<dbReference type="InterPro" id="IPR006104">
    <property type="entry name" value="Glyco_hydro_2_N"/>
</dbReference>
<dbReference type="Pfam" id="PF02929">
    <property type="entry name" value="Bgal_small_N"/>
    <property type="match status" value="1"/>
</dbReference>
<dbReference type="InterPro" id="IPR013783">
    <property type="entry name" value="Ig-like_fold"/>
</dbReference>
<dbReference type="InterPro" id="IPR004199">
    <property type="entry name" value="B-gal_small/dom_5"/>
</dbReference>
<dbReference type="InterPro" id="IPR014718">
    <property type="entry name" value="GH-type_carb-bd"/>
</dbReference>
<dbReference type="PANTHER" id="PTHR46323">
    <property type="entry name" value="BETA-GALACTOSIDASE"/>
    <property type="match status" value="1"/>
</dbReference>
<keyword evidence="6 9" id="KW-0378">Hydrolase</keyword>
<sequence>MLTASMELLQTGALKTWQNPETLSLNRLAARATLYPFPTAAAARANRREGSPWWRSLNGEWDFRLVARPEDVPAEFVRAEYTLGAEWSKLPVPSNWTMHGHDRPHYTNVEMPFPDLPPHVPDANPTGLYRTTLAVPAEWAGRRVVLHVGGAESVLYVWVDGQPVGLGKDSRLPSEFDVTPFVRAGGTHTLAVAVVKWSDASFIEDQDQWWMGGIHRDVYVYSQAPHFIQDVFVRGDVAADLRSGKLWAEVQLGAPDVEAKGCRVRVQLYDPNGRAVGKRAEGTPTNDFWQRARRIVTFAMPVRAPKLWSAETPQLYRVVVTLIGPDGRAIEHTGCRVGFRRVEVRDRQLLINGAPVRLHGVNRHEHDDTRGKAVTHEGMRRDAEVMKRFNVNAVRTSHYPNDPHWYAVCDEVGLYVFDEANIESHAFYHEVCRDTRYAPAMFDRGVRMVERDKNHACIVAWSLGNESGYSPVHDAMAAWMRGRDPSRVVHYEGAITFDWRGGRAATDLVCPMYPEIAKIEAWAQSLAKDDPRPLIMCEYSHAMGNSNGSLADYFAAFDRHRGLQGGFIWEWVDHGLKQRTADGREFWAYGGDFGDTPSDKNFVCDGLVWPDRTPHPGLVEYKHLAQPVRVHAIDGRRGKFRVENRRWFTSLADLRGEWELLADGVRVARGKLPRLRTAPQASEAVTVPWPKTLPTGVELHVTFRFRLSRATADGPAGHEVAWNQFALSRATKKAATKKISGKVEVSETPRGWSICAGGTELSVDREAGVIEKWRVGGREVITRGPQLNVWRAATDNDGLKLFKEVKWGVSRMLPQWLGAGYDRLELRDTRVTCRRSANTTEVRIAQTWWCPGAGRPIGHRHVYRVTGDGRVTVENRIEVDRALPELPRLGVSLVMPAGLEQVAWFGRGPEENYRDRNTAALVGRYAGTVAGQYVPYILPQEHGNKTEVRWLEVSDARGAGVRFEGAPLMEASVSHFTAADLFAAAHTTDLVARPEVHVNLDLAQRGLGTASCGPDTLPAYRIEPGRYRFAFTVSPRSGGS</sequence>
<proteinExistence type="inferred from homology"/>
<evidence type="ECO:0000256" key="4">
    <source>
        <dbReference type="ARBA" id="ARBA00012756"/>
    </source>
</evidence>
<accession>A0A8F9TRB6</accession>
<organism evidence="11 12">
    <name type="scientific">Horticoccus luteus</name>
    <dbReference type="NCBI Taxonomy" id="2862869"/>
    <lineage>
        <taxon>Bacteria</taxon>
        <taxon>Pseudomonadati</taxon>
        <taxon>Verrucomicrobiota</taxon>
        <taxon>Opitutia</taxon>
        <taxon>Opitutales</taxon>
        <taxon>Opitutaceae</taxon>
        <taxon>Horticoccus</taxon>
    </lineage>
</organism>
<dbReference type="SUPFAM" id="SSF49785">
    <property type="entry name" value="Galactose-binding domain-like"/>
    <property type="match status" value="1"/>
</dbReference>
<dbReference type="GO" id="GO:0030246">
    <property type="term" value="F:carbohydrate binding"/>
    <property type="evidence" value="ECO:0007669"/>
    <property type="project" value="InterPro"/>
</dbReference>
<evidence type="ECO:0000259" key="10">
    <source>
        <dbReference type="SMART" id="SM01038"/>
    </source>
</evidence>
<dbReference type="SUPFAM" id="SSF74650">
    <property type="entry name" value="Galactose mutarotase-like"/>
    <property type="match status" value="1"/>
</dbReference>
<dbReference type="InterPro" id="IPR036156">
    <property type="entry name" value="Beta-gal/glucu_dom_sf"/>
</dbReference>
<dbReference type="Gene3D" id="2.60.120.260">
    <property type="entry name" value="Galactose-binding domain-like"/>
    <property type="match status" value="1"/>
</dbReference>
<evidence type="ECO:0000256" key="9">
    <source>
        <dbReference type="RuleBase" id="RU361154"/>
    </source>
</evidence>
<dbReference type="SUPFAM" id="SSF49303">
    <property type="entry name" value="beta-Galactosidase/glucuronidase domain"/>
    <property type="match status" value="2"/>
</dbReference>
<evidence type="ECO:0000256" key="6">
    <source>
        <dbReference type="ARBA" id="ARBA00022801"/>
    </source>
</evidence>
<gene>
    <name evidence="11" type="ORF">K0B96_10525</name>
</gene>
<dbReference type="Gene3D" id="2.60.40.10">
    <property type="entry name" value="Immunoglobulins"/>
    <property type="match status" value="2"/>
</dbReference>
<protein>
    <recommendedName>
        <fullName evidence="5 9">Beta-galactosidase</fullName>
        <ecNumber evidence="4 9">3.2.1.23</ecNumber>
    </recommendedName>
    <alternativeName>
        <fullName evidence="8 9">Lactase</fullName>
    </alternativeName>
</protein>
<dbReference type="EMBL" id="CP080507">
    <property type="protein sequence ID" value="QYM77759.1"/>
    <property type="molecule type" value="Genomic_DNA"/>
</dbReference>
<evidence type="ECO:0000313" key="12">
    <source>
        <dbReference type="Proteomes" id="UP000825051"/>
    </source>
</evidence>
<evidence type="ECO:0000256" key="7">
    <source>
        <dbReference type="ARBA" id="ARBA00023295"/>
    </source>
</evidence>
<dbReference type="InterPro" id="IPR017853">
    <property type="entry name" value="GH"/>
</dbReference>
<dbReference type="PROSITE" id="PS00719">
    <property type="entry name" value="GLYCOSYL_HYDROL_F2_1"/>
    <property type="match status" value="1"/>
</dbReference>
<dbReference type="Gene3D" id="3.20.20.80">
    <property type="entry name" value="Glycosidases"/>
    <property type="match status" value="1"/>
</dbReference>
<dbReference type="Pfam" id="PF02837">
    <property type="entry name" value="Glyco_hydro_2_N"/>
    <property type="match status" value="1"/>
</dbReference>
<evidence type="ECO:0000313" key="11">
    <source>
        <dbReference type="EMBL" id="QYM77759.1"/>
    </source>
</evidence>
<name>A0A8F9TRB6_9BACT</name>
<dbReference type="AlphaFoldDB" id="A0A8F9TRB6"/>
<keyword evidence="12" id="KW-1185">Reference proteome</keyword>
<dbReference type="Pfam" id="PF16353">
    <property type="entry name" value="LacZ_4"/>
    <property type="match status" value="1"/>
</dbReference>
<dbReference type="FunFam" id="3.20.20.80:FF:000018">
    <property type="entry name" value="Beta-galactosidase"/>
    <property type="match status" value="1"/>
</dbReference>
<dbReference type="KEGG" id="ole:K0B96_10525"/>
<dbReference type="InterPro" id="IPR050347">
    <property type="entry name" value="Bact_Beta-galactosidase"/>
</dbReference>
<feature type="domain" description="Beta galactosidase small chain/" evidence="10">
    <location>
        <begin position="753"/>
        <end position="1034"/>
    </location>
</feature>
<dbReference type="InterPro" id="IPR006102">
    <property type="entry name" value="Ig-like_GH2"/>
</dbReference>
<dbReference type="InterPro" id="IPR011013">
    <property type="entry name" value="Gal_mutarotase_sf_dom"/>
</dbReference>
<dbReference type="Pfam" id="PF02836">
    <property type="entry name" value="Glyco_hydro_2_C"/>
    <property type="match status" value="1"/>
</dbReference>
<comment type="similarity">
    <text evidence="3 9">Belongs to the glycosyl hydrolase 2 family.</text>
</comment>